<evidence type="ECO:0000313" key="2">
    <source>
        <dbReference type="EMBL" id="KAK8782146.1"/>
    </source>
</evidence>
<keyword evidence="1" id="KW-1133">Transmembrane helix</keyword>
<dbReference type="AlphaFoldDB" id="A0AAQ4F4X0"/>
<name>A0AAQ4F4X0_AMBAM</name>
<evidence type="ECO:0000256" key="1">
    <source>
        <dbReference type="SAM" id="Phobius"/>
    </source>
</evidence>
<protein>
    <submittedName>
        <fullName evidence="2">Uncharacterized protein</fullName>
    </submittedName>
</protein>
<dbReference type="SUPFAM" id="SSF55486">
    <property type="entry name" value="Metalloproteases ('zincins'), catalytic domain"/>
    <property type="match status" value="1"/>
</dbReference>
<keyword evidence="1" id="KW-0472">Membrane</keyword>
<feature type="transmembrane region" description="Helical" evidence="1">
    <location>
        <begin position="35"/>
        <end position="56"/>
    </location>
</feature>
<keyword evidence="1" id="KW-0812">Transmembrane</keyword>
<organism evidence="2 3">
    <name type="scientific">Amblyomma americanum</name>
    <name type="common">Lone star tick</name>
    <dbReference type="NCBI Taxonomy" id="6943"/>
    <lineage>
        <taxon>Eukaryota</taxon>
        <taxon>Metazoa</taxon>
        <taxon>Ecdysozoa</taxon>
        <taxon>Arthropoda</taxon>
        <taxon>Chelicerata</taxon>
        <taxon>Arachnida</taxon>
        <taxon>Acari</taxon>
        <taxon>Parasitiformes</taxon>
        <taxon>Ixodida</taxon>
        <taxon>Ixodoidea</taxon>
        <taxon>Ixodidae</taxon>
        <taxon>Amblyomminae</taxon>
        <taxon>Amblyomma</taxon>
    </lineage>
</organism>
<proteinExistence type="predicted"/>
<keyword evidence="3" id="KW-1185">Reference proteome</keyword>
<accession>A0AAQ4F4X0</accession>
<sequence>MAARSAAVVAVSPVGDELAVPPTPRRAPLSTAHAIPTAFGVMFVAAVACALVWVVLNLPPRPGRENTTQNNFCCPEEAALLFAVIDREHSPCNDFFAHVCKNAIKGGVVKEDVTKDILESIRGNVVRGTNLHDLPAATALHHFYTSCVREIWKPELLVEDAVAALLEISNSKTTMSSGDLLRFALDLQHRYNLAFFTAVEYEPGTPITISRNHLRLQNYRHSCVETCFGVALSVVNAHFGTNYTLEQIEDWDRRLPGGSDAASKAEVTPEELRDAFNGLDISQLKAILQEFSIDLDTGTPIYAEAKEVTLQEIRLMWNTSSQPFSLCHMIMTVALKAVSVMQLFTVVTFPSMRAASICKSHGTEFQELWRRTHVAFLTSEKKNVQLRNVFEATRQAFTIYAPLRKIMKDGNDTAKFDAMVANISLLLPIDLILRDVAAPNLSTQGFVRNYFRALSFEFDVRTVKSRRGSVVIRDGFHYEARSQVAFVNDTALYVPASMFGLLSGNNTDPLLADAPGLGSRMAATIWLKVITSEMWSSQTHQAILQHR</sequence>
<comment type="caution">
    <text evidence="2">The sequence shown here is derived from an EMBL/GenBank/DDBJ whole genome shotgun (WGS) entry which is preliminary data.</text>
</comment>
<dbReference type="EMBL" id="JARKHS020006973">
    <property type="protein sequence ID" value="KAK8782146.1"/>
    <property type="molecule type" value="Genomic_DNA"/>
</dbReference>
<evidence type="ECO:0000313" key="3">
    <source>
        <dbReference type="Proteomes" id="UP001321473"/>
    </source>
</evidence>
<gene>
    <name evidence="2" type="ORF">V5799_016513</name>
</gene>
<dbReference type="Proteomes" id="UP001321473">
    <property type="component" value="Unassembled WGS sequence"/>
</dbReference>
<reference evidence="2 3" key="1">
    <citation type="journal article" date="2023" name="Arcadia Sci">
        <title>De novo assembly of a long-read Amblyomma americanum tick genome.</title>
        <authorList>
            <person name="Chou S."/>
            <person name="Poskanzer K.E."/>
            <person name="Rollins M."/>
            <person name="Thuy-Boun P.S."/>
        </authorList>
    </citation>
    <scope>NUCLEOTIDE SEQUENCE [LARGE SCALE GENOMIC DNA]</scope>
    <source>
        <strain evidence="2">F_SG_1</strain>
        <tissue evidence="2">Salivary glands</tissue>
    </source>
</reference>